<keyword evidence="2" id="KW-1185">Reference proteome</keyword>
<dbReference type="InterPro" id="IPR027417">
    <property type="entry name" value="P-loop_NTPase"/>
</dbReference>
<dbReference type="EMBL" id="AEXO01000056">
    <property type="protein sequence ID" value="EGC86667.1"/>
    <property type="molecule type" value="Genomic_DNA"/>
</dbReference>
<accession>F0H687</accession>
<reference evidence="1 2" key="1">
    <citation type="submission" date="2011-02" db="EMBL/GenBank/DDBJ databases">
        <authorList>
            <person name="Durkin A.S."/>
            <person name="Madupu R."/>
            <person name="Torralba M."/>
            <person name="Gillis M."/>
            <person name="Methe B."/>
            <person name="Sutton G."/>
            <person name="Nelson K.E."/>
        </authorList>
    </citation>
    <scope>NUCLEOTIDE SEQUENCE [LARGE SCALE GENOMIC DNA]</scope>
    <source>
        <strain evidence="1 2">CRIS 18C-A</strain>
    </source>
</reference>
<dbReference type="Proteomes" id="UP000003155">
    <property type="component" value="Unassembled WGS sequence"/>
</dbReference>
<evidence type="ECO:0000313" key="1">
    <source>
        <dbReference type="EMBL" id="EGC86667.1"/>
    </source>
</evidence>
<protein>
    <submittedName>
        <fullName evidence="1">Crinivirus P26 protein</fullName>
    </submittedName>
</protein>
<dbReference type="SUPFAM" id="SSF52540">
    <property type="entry name" value="P-loop containing nucleoside triphosphate hydrolases"/>
    <property type="match status" value="1"/>
</dbReference>
<dbReference type="RefSeq" id="WP_004352766.1">
    <property type="nucleotide sequence ID" value="NZ_AEXO01000056.1"/>
</dbReference>
<organism evidence="1 2">
    <name type="scientific">Prevotella denticola CRIS 18C-A</name>
    <dbReference type="NCBI Taxonomy" id="944557"/>
    <lineage>
        <taxon>Bacteria</taxon>
        <taxon>Pseudomonadati</taxon>
        <taxon>Bacteroidota</taxon>
        <taxon>Bacteroidia</taxon>
        <taxon>Bacteroidales</taxon>
        <taxon>Prevotellaceae</taxon>
        <taxon>Prevotella</taxon>
    </lineage>
</organism>
<comment type="caution">
    <text evidence="1">The sequence shown here is derived from an EMBL/GenBank/DDBJ whole genome shotgun (WGS) entry which is preliminary data.</text>
</comment>
<gene>
    <name evidence="1" type="ORF">HMPREF9303_1719</name>
</gene>
<proteinExistence type="predicted"/>
<name>F0H687_9BACT</name>
<dbReference type="AlphaFoldDB" id="F0H687"/>
<sequence length="803" mass="93245">MEENNKTEKQITIYLEDSGYAHSFKKNESIHSNNFNHVERLIKRQIDSSKNRETKSDFSIEHQYNTISIFGERGSGKTTFILSLLQDISETYKDEAQILGIIDPTQMEEKEHVFLVVLSLINKEVKKRIEHYKATAQGDTHCYEREWDNKLTRLAKGLPTLEKVDTKQYENWNDDWYIVERGLENVTAAYDLEKNFHELVDKALCILKKKFFVLAFDDIDVDMSKGWHILETIRKYLTTPKLVVFLSGNLTLYSYNIRLQIWKQLAELKDHEEYDYASQVNQLEGQYLLKILKPENRIKLMSLLDYSQTYGISYKIKIGEKEEEIKTAYKNILEKTGVHGKTTQQLFINYLLGLSIRSQISILSNHKRKDISSQIDAYISRMMAAGIDVDMVVRSPAFATISIIKYLAENHIFPHSYLLIPNTENHDVNGVLMGLTIIFVHQVKKNPWMILDYMLKVGYTRNLNMSLSTESFNNLLSYSGILQDMSTKNIVALMIAIGKANNLSLPELIPLKGLAIKAKKRKEDNADSFDSILKNEEINTGQKLLSLLPLFSLNKSQKKSTELFYSVLPLLSAVCHIARWGKNDNDIMSCLKDLSLHRTYPMPAEKQGISNVTEEDITKNEELSRILNLNEEDNSLKELVNKIKEWRISIIDENKNKEEFLIPPYLPGRIMTRFVFALKNAIQKNTLAEQMQLHLVIFLNASLVEEAKENNITDINNNNPTNKTKLFYDNLNKINQDRKKWNTFRLTRWLISCPLIYCFIKKDILKNNDIENIDNSLLLYDILKNIKLKKSKENNLNNLDYER</sequence>
<evidence type="ECO:0000313" key="2">
    <source>
        <dbReference type="Proteomes" id="UP000003155"/>
    </source>
</evidence>
<dbReference type="Gene3D" id="3.40.50.300">
    <property type="entry name" value="P-loop containing nucleotide triphosphate hydrolases"/>
    <property type="match status" value="1"/>
</dbReference>